<evidence type="ECO:0000313" key="3">
    <source>
        <dbReference type="Proteomes" id="UP000823399"/>
    </source>
</evidence>
<dbReference type="RefSeq" id="XP_041291860.1">
    <property type="nucleotide sequence ID" value="XM_041437569.1"/>
</dbReference>
<keyword evidence="3" id="KW-1185">Reference proteome</keyword>
<dbReference type="PROSITE" id="PS50010">
    <property type="entry name" value="DH_2"/>
    <property type="match status" value="1"/>
</dbReference>
<protein>
    <submittedName>
        <fullName evidence="2">Dbl homology domain-containing protein</fullName>
    </submittedName>
</protein>
<dbReference type="GO" id="GO:0005085">
    <property type="term" value="F:guanyl-nucleotide exchange factor activity"/>
    <property type="evidence" value="ECO:0007669"/>
    <property type="project" value="InterPro"/>
</dbReference>
<comment type="caution">
    <text evidence="2">The sequence shown here is derived from an EMBL/GenBank/DDBJ whole genome shotgun (WGS) entry which is preliminary data.</text>
</comment>
<reference evidence="2" key="1">
    <citation type="journal article" date="2020" name="New Phytol.">
        <title>Comparative genomics reveals dynamic genome evolution in host specialist ectomycorrhizal fungi.</title>
        <authorList>
            <person name="Lofgren L.A."/>
            <person name="Nguyen N.H."/>
            <person name="Vilgalys R."/>
            <person name="Ruytinx J."/>
            <person name="Liao H.L."/>
            <person name="Branco S."/>
            <person name="Kuo A."/>
            <person name="LaButti K."/>
            <person name="Lipzen A."/>
            <person name="Andreopoulos W."/>
            <person name="Pangilinan J."/>
            <person name="Riley R."/>
            <person name="Hundley H."/>
            <person name="Na H."/>
            <person name="Barry K."/>
            <person name="Grigoriev I.V."/>
            <person name="Stajich J.E."/>
            <person name="Kennedy P.G."/>
        </authorList>
    </citation>
    <scope>NUCLEOTIDE SEQUENCE</scope>
    <source>
        <strain evidence="2">FC423</strain>
    </source>
</reference>
<accession>A0A9P7F4I5</accession>
<evidence type="ECO:0000313" key="2">
    <source>
        <dbReference type="EMBL" id="KAG2106921.1"/>
    </source>
</evidence>
<proteinExistence type="predicted"/>
<gene>
    <name evidence="2" type="ORF">F5147DRAFT_698641</name>
</gene>
<dbReference type="SUPFAM" id="SSF48065">
    <property type="entry name" value="DBL homology domain (DH-domain)"/>
    <property type="match status" value="1"/>
</dbReference>
<organism evidence="2 3">
    <name type="scientific">Suillus discolor</name>
    <dbReference type="NCBI Taxonomy" id="1912936"/>
    <lineage>
        <taxon>Eukaryota</taxon>
        <taxon>Fungi</taxon>
        <taxon>Dikarya</taxon>
        <taxon>Basidiomycota</taxon>
        <taxon>Agaricomycotina</taxon>
        <taxon>Agaricomycetes</taxon>
        <taxon>Agaricomycetidae</taxon>
        <taxon>Boletales</taxon>
        <taxon>Suillineae</taxon>
        <taxon>Suillaceae</taxon>
        <taxon>Suillus</taxon>
    </lineage>
</organism>
<feature type="domain" description="DH" evidence="1">
    <location>
        <begin position="65"/>
        <end position="164"/>
    </location>
</feature>
<evidence type="ECO:0000259" key="1">
    <source>
        <dbReference type="PROSITE" id="PS50010"/>
    </source>
</evidence>
<dbReference type="EMBL" id="JABBWM010000033">
    <property type="protein sequence ID" value="KAG2106921.1"/>
    <property type="molecule type" value="Genomic_DNA"/>
</dbReference>
<dbReference type="InterPro" id="IPR000219">
    <property type="entry name" value="DH_dom"/>
</dbReference>
<dbReference type="AlphaFoldDB" id="A0A9P7F4I5"/>
<dbReference type="GeneID" id="64699828"/>
<dbReference type="Pfam" id="PF00621">
    <property type="entry name" value="RhoGEF"/>
    <property type="match status" value="1"/>
</dbReference>
<dbReference type="OrthoDB" id="2272012at2759"/>
<dbReference type="PANTHER" id="PTHR46572">
    <property type="entry name" value="RHO1 GDP-GTP EXCHANGE PROTEIN 1-RELATED"/>
    <property type="match status" value="1"/>
</dbReference>
<dbReference type="InterPro" id="IPR035899">
    <property type="entry name" value="DBL_dom_sf"/>
</dbReference>
<name>A0A9P7F4I5_9AGAM</name>
<dbReference type="PANTHER" id="PTHR46572:SF1">
    <property type="entry name" value="RHO1 GUANINE NUCLEOTIDE EXCHANGE FACTOR TUS1"/>
    <property type="match status" value="1"/>
</dbReference>
<dbReference type="Proteomes" id="UP000823399">
    <property type="component" value="Unassembled WGS sequence"/>
</dbReference>
<sequence>MKETTEGNPDAYYHAEAIEAIRNLQNVAQLQTFQTAMGKGPTGKWEWHDIVAKDVPESLSKAEAKRQSIIFELIKGEMAYVRDLENIDLIYVQALRKSDPPVIGRERLNGFITDLHSHHRKLLDQLHEIQRDEHPLINSITAPMFDAALNFRDAYMEYIPNLSI</sequence>
<dbReference type="InterPro" id="IPR052233">
    <property type="entry name" value="Rho-type_GEFs"/>
</dbReference>
<dbReference type="Gene3D" id="1.20.900.10">
    <property type="entry name" value="Dbl homology (DH) domain"/>
    <property type="match status" value="1"/>
</dbReference>